<dbReference type="GO" id="GO:0009423">
    <property type="term" value="P:chorismate biosynthetic process"/>
    <property type="evidence" value="ECO:0007669"/>
    <property type="project" value="TreeGrafter"/>
</dbReference>
<sequence>MKKLGVLGKEISYSMSPEIHNSFAKEHGIDIAYEIFDIPSDPIGFIENFFNQGGIGLNITKPYKELVAKKFSKDLNSVNCLFGRPINSASTDGIGLIADLKSKNIETKGKNILIWGMGGAGISIVKELSHNQTTYIANRSKEKLSIIQNSFLNIEEYANQEIDLVILCVQDIDQNTEKQIRQINFRKDAYIYDINYTGSTLNTIETLELVSKDRIFNGLGMLVEQAAESYRLWFNYSPSTEKMKNFLNERL</sequence>
<gene>
    <name evidence="7" type="ORF">DBW97_00520</name>
</gene>
<comment type="pathway">
    <text evidence="1">Metabolic intermediate biosynthesis; chorismate biosynthesis; chorismate from D-erythrose 4-phosphate and phosphoenolpyruvate: step 4/7.</text>
</comment>
<evidence type="ECO:0000313" key="8">
    <source>
        <dbReference type="Proteomes" id="UP000252147"/>
    </source>
</evidence>
<keyword evidence="4" id="KW-0028">Amino-acid biosynthesis</keyword>
<protein>
    <recommendedName>
        <fullName evidence="9">Shikimate dehydrogenase (NADP(+))</fullName>
    </recommendedName>
</protein>
<dbReference type="Pfam" id="PF08501">
    <property type="entry name" value="Shikimate_dh_N"/>
    <property type="match status" value="1"/>
</dbReference>
<dbReference type="GO" id="GO:0004764">
    <property type="term" value="F:shikimate 3-dehydrogenase (NADP+) activity"/>
    <property type="evidence" value="ECO:0007669"/>
    <property type="project" value="InterPro"/>
</dbReference>
<dbReference type="InterPro" id="IPR041121">
    <property type="entry name" value="SDH_C"/>
</dbReference>
<dbReference type="GO" id="GO:0005829">
    <property type="term" value="C:cytosol"/>
    <property type="evidence" value="ECO:0007669"/>
    <property type="project" value="TreeGrafter"/>
</dbReference>
<dbReference type="InterPro" id="IPR046346">
    <property type="entry name" value="Aminoacid_DH-like_N_sf"/>
</dbReference>
<organism evidence="7 8">
    <name type="scientific">SAR86 cluster bacterium</name>
    <dbReference type="NCBI Taxonomy" id="2030880"/>
    <lineage>
        <taxon>Bacteria</taxon>
        <taxon>Pseudomonadati</taxon>
        <taxon>Pseudomonadota</taxon>
        <taxon>Gammaproteobacteria</taxon>
        <taxon>SAR86 cluster</taxon>
    </lineage>
</organism>
<evidence type="ECO:0000256" key="4">
    <source>
        <dbReference type="ARBA" id="ARBA00023141"/>
    </source>
</evidence>
<keyword evidence="2" id="KW-0521">NADP</keyword>
<evidence type="ECO:0000259" key="6">
    <source>
        <dbReference type="Pfam" id="PF18317"/>
    </source>
</evidence>
<dbReference type="Gene3D" id="3.40.50.720">
    <property type="entry name" value="NAD(P)-binding Rossmann-like Domain"/>
    <property type="match status" value="1"/>
</dbReference>
<dbReference type="AlphaFoldDB" id="A0A368BPL7"/>
<feature type="domain" description="SDH C-terminal" evidence="6">
    <location>
        <begin position="218"/>
        <end position="244"/>
    </location>
</feature>
<dbReference type="InterPro" id="IPR022893">
    <property type="entry name" value="Shikimate_DH_fam"/>
</dbReference>
<dbReference type="EMBL" id="QOPD01000001">
    <property type="protein sequence ID" value="RCL39243.1"/>
    <property type="molecule type" value="Genomic_DNA"/>
</dbReference>
<dbReference type="GO" id="GO:0050661">
    <property type="term" value="F:NADP binding"/>
    <property type="evidence" value="ECO:0007669"/>
    <property type="project" value="TreeGrafter"/>
</dbReference>
<proteinExistence type="predicted"/>
<evidence type="ECO:0000259" key="5">
    <source>
        <dbReference type="Pfam" id="PF08501"/>
    </source>
</evidence>
<dbReference type="InterPro" id="IPR013708">
    <property type="entry name" value="Shikimate_DH-bd_N"/>
</dbReference>
<evidence type="ECO:0000256" key="2">
    <source>
        <dbReference type="ARBA" id="ARBA00022857"/>
    </source>
</evidence>
<dbReference type="SUPFAM" id="SSF51735">
    <property type="entry name" value="NAD(P)-binding Rossmann-fold domains"/>
    <property type="match status" value="1"/>
</dbReference>
<dbReference type="InterPro" id="IPR036291">
    <property type="entry name" value="NAD(P)-bd_dom_sf"/>
</dbReference>
<evidence type="ECO:0000256" key="1">
    <source>
        <dbReference type="ARBA" id="ARBA00004871"/>
    </source>
</evidence>
<feature type="domain" description="Shikimate dehydrogenase substrate binding N-terminal" evidence="5">
    <location>
        <begin position="6"/>
        <end position="69"/>
    </location>
</feature>
<keyword evidence="4" id="KW-0057">Aromatic amino acid biosynthesis</keyword>
<dbReference type="GO" id="GO:0009073">
    <property type="term" value="P:aromatic amino acid family biosynthetic process"/>
    <property type="evidence" value="ECO:0007669"/>
    <property type="project" value="UniProtKB-KW"/>
</dbReference>
<dbReference type="PANTHER" id="PTHR21089">
    <property type="entry name" value="SHIKIMATE DEHYDROGENASE"/>
    <property type="match status" value="1"/>
</dbReference>
<evidence type="ECO:0000256" key="3">
    <source>
        <dbReference type="ARBA" id="ARBA00023002"/>
    </source>
</evidence>
<dbReference type="Gene3D" id="3.40.50.10860">
    <property type="entry name" value="Leucine Dehydrogenase, chain A, domain 1"/>
    <property type="match status" value="1"/>
</dbReference>
<dbReference type="Proteomes" id="UP000252147">
    <property type="component" value="Unassembled WGS sequence"/>
</dbReference>
<dbReference type="GO" id="GO:0019632">
    <property type="term" value="P:shikimate metabolic process"/>
    <property type="evidence" value="ECO:0007669"/>
    <property type="project" value="TreeGrafter"/>
</dbReference>
<evidence type="ECO:0000313" key="7">
    <source>
        <dbReference type="EMBL" id="RCL39243.1"/>
    </source>
</evidence>
<evidence type="ECO:0008006" key="9">
    <source>
        <dbReference type="Google" id="ProtNLM"/>
    </source>
</evidence>
<dbReference type="Pfam" id="PF18317">
    <property type="entry name" value="SDH_C"/>
    <property type="match status" value="1"/>
</dbReference>
<accession>A0A368BPL7</accession>
<reference evidence="7 8" key="1">
    <citation type="journal article" date="2018" name="Microbiome">
        <title>Fine metagenomic profile of the Mediterranean stratified and mixed water columns revealed by assembly and recruitment.</title>
        <authorList>
            <person name="Haro-Moreno J.M."/>
            <person name="Lopez-Perez M."/>
            <person name="De La Torre J.R."/>
            <person name="Picazo A."/>
            <person name="Camacho A."/>
            <person name="Rodriguez-Valera F."/>
        </authorList>
    </citation>
    <scope>NUCLEOTIDE SEQUENCE [LARGE SCALE GENOMIC DNA]</scope>
    <source>
        <strain evidence="7">MED-G83</strain>
    </source>
</reference>
<comment type="caution">
    <text evidence="7">The sequence shown here is derived from an EMBL/GenBank/DDBJ whole genome shotgun (WGS) entry which is preliminary data.</text>
</comment>
<keyword evidence="3" id="KW-0560">Oxidoreductase</keyword>
<dbReference type="PANTHER" id="PTHR21089:SF1">
    <property type="entry name" value="BIFUNCTIONAL 3-DEHYDROQUINATE DEHYDRATASE_SHIKIMATE DEHYDROGENASE, CHLOROPLASTIC"/>
    <property type="match status" value="1"/>
</dbReference>
<name>A0A368BPL7_9GAMM</name>
<dbReference type="SUPFAM" id="SSF53223">
    <property type="entry name" value="Aminoacid dehydrogenase-like, N-terminal domain"/>
    <property type="match status" value="1"/>
</dbReference>